<dbReference type="Proteomes" id="UP001159363">
    <property type="component" value="Chromosome 1"/>
</dbReference>
<feature type="compositionally biased region" description="Polar residues" evidence="1">
    <location>
        <begin position="537"/>
        <end position="550"/>
    </location>
</feature>
<organism evidence="2 3">
    <name type="scientific">Dryococelus australis</name>
    <dbReference type="NCBI Taxonomy" id="614101"/>
    <lineage>
        <taxon>Eukaryota</taxon>
        <taxon>Metazoa</taxon>
        <taxon>Ecdysozoa</taxon>
        <taxon>Arthropoda</taxon>
        <taxon>Hexapoda</taxon>
        <taxon>Insecta</taxon>
        <taxon>Pterygota</taxon>
        <taxon>Neoptera</taxon>
        <taxon>Polyneoptera</taxon>
        <taxon>Phasmatodea</taxon>
        <taxon>Verophasmatodea</taxon>
        <taxon>Anareolatae</taxon>
        <taxon>Phasmatidae</taxon>
        <taxon>Eurycanthinae</taxon>
        <taxon>Dryococelus</taxon>
    </lineage>
</organism>
<evidence type="ECO:0000256" key="1">
    <source>
        <dbReference type="SAM" id="MobiDB-lite"/>
    </source>
</evidence>
<feature type="compositionally biased region" description="Basic and acidic residues" evidence="1">
    <location>
        <begin position="479"/>
        <end position="503"/>
    </location>
</feature>
<keyword evidence="3" id="KW-1185">Reference proteome</keyword>
<gene>
    <name evidence="2" type="ORF">PR048_000907</name>
</gene>
<dbReference type="EMBL" id="JARBHB010000001">
    <property type="protein sequence ID" value="KAJ8895571.1"/>
    <property type="molecule type" value="Genomic_DNA"/>
</dbReference>
<reference evidence="2 3" key="1">
    <citation type="submission" date="2023-02" db="EMBL/GenBank/DDBJ databases">
        <title>LHISI_Scaffold_Assembly.</title>
        <authorList>
            <person name="Stuart O.P."/>
            <person name="Cleave R."/>
            <person name="Magrath M.J.L."/>
            <person name="Mikheyev A.S."/>
        </authorList>
    </citation>
    <scope>NUCLEOTIDE SEQUENCE [LARGE SCALE GENOMIC DNA]</scope>
    <source>
        <strain evidence="2">Daus_M_001</strain>
        <tissue evidence="2">Leg muscle</tissue>
    </source>
</reference>
<feature type="region of interest" description="Disordered" evidence="1">
    <location>
        <begin position="479"/>
        <end position="555"/>
    </location>
</feature>
<accession>A0ABQ9IFY9</accession>
<comment type="caution">
    <text evidence="2">The sequence shown here is derived from an EMBL/GenBank/DDBJ whole genome shotgun (WGS) entry which is preliminary data.</text>
</comment>
<sequence>MARRRALASSSQRLFQRRRERRVTSCCKRRSPRVFADWCEIVELEVRKGRLGVGGGMTSQVTQTHADQCLARDISPPPPAPLPGWRKRARTSGCVGCRNPSVRRSSSAARNANKQCGLVTPEQTRPGTKLGCSCVTLRPLLRRTVDLAFKLLHSLTGESSALLRFRSEHVVHEQNLHGCAVFVRLVFNTTSQEPDSASCVEIEIEPEIELLLQKVEDVVLIRNVVWQLELNTAPLHWTSTCDVYANSHLQIVNIVAAPTSNVIMTSVNYPMGIQVVFFGGVSLREDILLFNSPIRFKKLQYCTSLIRGQTPKDATINYCFAIRTHECSVRRDPGNFLDTFSNKLDSTTLCVLEPQSVVHWLQLYHRPSSTGFGYLFSCRFVIGSNSPREPCHHSSGVGWSIVVEEPRVRAPPPPPTGKSSARLSHWELVRTSASLELRQRQTPQQPDHSRLLPFLLVRETELNREIWAALANEVLRADETGAAPERKDRENGKSPRKPADQRHRPARVPFAKIRERPSRGLNPVRLGGATVAERSARSPSTKMNRVQSPAGSPDFRVNGNRVGRCRWSAGFLLDLPFPQPLHSGADPCSLQSHSSALKTSMLRAAQISSLTAQGQHCMYDTSRRLSLYTRSVAGRHETTTALSHTL</sequence>
<protein>
    <submittedName>
        <fullName evidence="2">Uncharacterized protein</fullName>
    </submittedName>
</protein>
<evidence type="ECO:0000313" key="2">
    <source>
        <dbReference type="EMBL" id="KAJ8895571.1"/>
    </source>
</evidence>
<evidence type="ECO:0000313" key="3">
    <source>
        <dbReference type="Proteomes" id="UP001159363"/>
    </source>
</evidence>
<name>A0ABQ9IFY9_9NEOP</name>
<proteinExistence type="predicted"/>